<evidence type="ECO:0000256" key="3">
    <source>
        <dbReference type="ARBA" id="ARBA00022692"/>
    </source>
</evidence>
<dbReference type="OrthoDB" id="5588846at2759"/>
<accession>A0A1G4MK96</accession>
<proteinExistence type="predicted"/>
<dbReference type="CDD" id="cd14474">
    <property type="entry name" value="SPX_YDR089W"/>
    <property type="match status" value="1"/>
</dbReference>
<dbReference type="PANTHER" id="PTHR46140:SF1">
    <property type="entry name" value="VACUOLAR TRANSPORTER CHAPERONE COMPLEX SUBUNIT 4-RELATED"/>
    <property type="match status" value="1"/>
</dbReference>
<reference evidence="9 10" key="1">
    <citation type="submission" date="2016-03" db="EMBL/GenBank/DDBJ databases">
        <authorList>
            <person name="Devillers H."/>
        </authorList>
    </citation>
    <scope>NUCLEOTIDE SEQUENCE [LARGE SCALE GENOMIC DNA]</scope>
    <source>
        <strain evidence="9">CBS 6772</strain>
    </source>
</reference>
<evidence type="ECO:0000256" key="7">
    <source>
        <dbReference type="SAM" id="Phobius"/>
    </source>
</evidence>
<dbReference type="EMBL" id="LT598491">
    <property type="protein sequence ID" value="SCW04293.1"/>
    <property type="molecule type" value="Genomic_DNA"/>
</dbReference>
<feature type="transmembrane region" description="Helical" evidence="7">
    <location>
        <begin position="724"/>
        <end position="751"/>
    </location>
</feature>
<evidence type="ECO:0000313" key="10">
    <source>
        <dbReference type="Proteomes" id="UP000190831"/>
    </source>
</evidence>
<dbReference type="STRING" id="4955.A0A1G4MK96"/>
<evidence type="ECO:0000313" key="9">
    <source>
        <dbReference type="EMBL" id="SCW04293.1"/>
    </source>
</evidence>
<protein>
    <submittedName>
        <fullName evidence="9">LAFE_0H10330g1_1</fullName>
    </submittedName>
</protein>
<dbReference type="Proteomes" id="UP000190831">
    <property type="component" value="Chromosome H"/>
</dbReference>
<feature type="compositionally biased region" description="Polar residues" evidence="6">
    <location>
        <begin position="573"/>
        <end position="583"/>
    </location>
</feature>
<dbReference type="OMA" id="IRYWNEF"/>
<comment type="subcellular location">
    <subcellularLocation>
        <location evidence="1">Vacuole membrane</location>
        <topology evidence="1">Multi-pass membrane protein</topology>
    </subcellularLocation>
</comment>
<feature type="region of interest" description="Disordered" evidence="6">
    <location>
        <begin position="573"/>
        <end position="597"/>
    </location>
</feature>
<dbReference type="GO" id="GO:0042144">
    <property type="term" value="P:vacuole fusion, non-autophagic"/>
    <property type="evidence" value="ECO:0007669"/>
    <property type="project" value="TreeGrafter"/>
</dbReference>
<keyword evidence="4 7" id="KW-1133">Transmembrane helix</keyword>
<name>A0A1G4MK96_LACFM</name>
<dbReference type="PANTHER" id="PTHR46140">
    <property type="entry name" value="VACUOLAR TRANSPORTER CHAPERONE 1-RELATED"/>
    <property type="match status" value="1"/>
</dbReference>
<keyword evidence="5 7" id="KW-0472">Membrane</keyword>
<dbReference type="InterPro" id="IPR004331">
    <property type="entry name" value="SPX_dom"/>
</dbReference>
<feature type="transmembrane region" description="Helical" evidence="7">
    <location>
        <begin position="763"/>
        <end position="787"/>
    </location>
</feature>
<dbReference type="InterPro" id="IPR051572">
    <property type="entry name" value="VTC_Complex_Subunit"/>
</dbReference>
<feature type="transmembrane region" description="Helical" evidence="7">
    <location>
        <begin position="794"/>
        <end position="816"/>
    </location>
</feature>
<dbReference type="PROSITE" id="PS51382">
    <property type="entry name" value="SPX"/>
    <property type="match status" value="1"/>
</dbReference>
<dbReference type="GO" id="GO:0007034">
    <property type="term" value="P:vacuolar transport"/>
    <property type="evidence" value="ECO:0007669"/>
    <property type="project" value="TreeGrafter"/>
</dbReference>
<keyword evidence="2" id="KW-0926">Vacuole</keyword>
<evidence type="ECO:0000256" key="6">
    <source>
        <dbReference type="SAM" id="MobiDB-lite"/>
    </source>
</evidence>
<dbReference type="GO" id="GO:0000329">
    <property type="term" value="C:fungal-type vacuole membrane"/>
    <property type="evidence" value="ECO:0007669"/>
    <property type="project" value="TreeGrafter"/>
</dbReference>
<evidence type="ECO:0000256" key="4">
    <source>
        <dbReference type="ARBA" id="ARBA00022989"/>
    </source>
</evidence>
<feature type="compositionally biased region" description="Low complexity" evidence="6">
    <location>
        <begin position="680"/>
        <end position="693"/>
    </location>
</feature>
<sequence>MKFGTQLLDKSVPEWRLNNIDYKRLKEAIRRATTLRADKEQFANVNEDPELQTLFNLFQEQFESLNMFVSLKVKEVSTRLVSVESSIIKLQKRSLTLNAPKGKQRQLAIISSHLDDCNLNLLRISRFLILQKIALRKLLKKFLKHYPYDHAMAETFVEKLKDCKELTEGHEGVSFMKVDLDPYLLEVSLVMDVLRDLEQGEAPDDDGYADSTRGSLSGASRGLSVANHTIPINSALQFDSLFLGKYKRLNSFLVSSESTAEMKFLLVKLGFHIVDDEIISTSKQLMDTTLSPEVIDSTTSKRSLRSVKSFQDLQHALDHKQDTPLKNSRPAPRTGMILLDSSSKPKFMDDESMNQYPSIVVYGQKLDKCVVMCNVGGLRNHVVSDIIPFSHVSSLIQNQQRHGDGPESFGIHMSPLDKLCLEWISSRHLHAVGPQVLMRKTRFTKRIEHERGHTAYLISLDEEITLDAQKAVPHAILEIRKRDTDVKANESNAEDQEILRICEKAYENKLLLYPLPEELTIWKLIYQLKDSKDMEKDLMSIVSQNPEAQTVENFFKSGVNLISQRLFGEVRTQDSATDHNVSGRSVEPASDKSPQKPRIRYWNEFDDGDEALNNDGFYMYSDTESQNNRSTDNGFIVFNKRFINGVFNFSEKFKRLLGANSSLQERRPLLSGRRRISHGSQATTSSTNTSPSTRNDMAEYRIYEEQEEDSDSIYEYKHDQVVTFFYLTTLLVSCITSGISLGIVVSLFQMIDDDTELEGSSALVAAIIISLLISLLLTCTSLLLLFSRFKMAPWWHYVCCFLVFLVVTFTVCYGFIEVAM</sequence>
<evidence type="ECO:0000256" key="2">
    <source>
        <dbReference type="ARBA" id="ARBA00022554"/>
    </source>
</evidence>
<gene>
    <name evidence="9" type="ORF">LAFE_0H10330G</name>
</gene>
<dbReference type="GO" id="GO:0006799">
    <property type="term" value="P:polyphosphate biosynthetic process"/>
    <property type="evidence" value="ECO:0007669"/>
    <property type="project" value="UniProtKB-ARBA"/>
</dbReference>
<dbReference type="AlphaFoldDB" id="A0A1G4MK96"/>
<organism evidence="9 10">
    <name type="scientific">Lachancea fermentati</name>
    <name type="common">Zygosaccharomyces fermentati</name>
    <dbReference type="NCBI Taxonomy" id="4955"/>
    <lineage>
        <taxon>Eukaryota</taxon>
        <taxon>Fungi</taxon>
        <taxon>Dikarya</taxon>
        <taxon>Ascomycota</taxon>
        <taxon>Saccharomycotina</taxon>
        <taxon>Saccharomycetes</taxon>
        <taxon>Saccharomycetales</taxon>
        <taxon>Saccharomycetaceae</taxon>
        <taxon>Lachancea</taxon>
    </lineage>
</organism>
<evidence type="ECO:0000259" key="8">
    <source>
        <dbReference type="PROSITE" id="PS51382"/>
    </source>
</evidence>
<feature type="region of interest" description="Disordered" evidence="6">
    <location>
        <begin position="668"/>
        <end position="696"/>
    </location>
</feature>
<dbReference type="GO" id="GO:0016237">
    <property type="term" value="P:microautophagy"/>
    <property type="evidence" value="ECO:0007669"/>
    <property type="project" value="TreeGrafter"/>
</dbReference>
<feature type="domain" description="SPX" evidence="8">
    <location>
        <begin position="1"/>
        <end position="156"/>
    </location>
</feature>
<keyword evidence="3 7" id="KW-0812">Transmembrane</keyword>
<keyword evidence="10" id="KW-1185">Reference proteome</keyword>
<evidence type="ECO:0000256" key="1">
    <source>
        <dbReference type="ARBA" id="ARBA00004128"/>
    </source>
</evidence>
<evidence type="ECO:0000256" key="5">
    <source>
        <dbReference type="ARBA" id="ARBA00023136"/>
    </source>
</evidence>
<dbReference type="GO" id="GO:0033254">
    <property type="term" value="C:vacuolar transporter chaperone complex"/>
    <property type="evidence" value="ECO:0007669"/>
    <property type="project" value="TreeGrafter"/>
</dbReference>